<dbReference type="VEuPathDB" id="FungiDB:PITG_05330"/>
<proteinExistence type="predicted"/>
<dbReference type="InParanoid" id="D0N438"/>
<name>D0N438_PHYIT</name>
<dbReference type="Proteomes" id="UP000006643">
    <property type="component" value="Unassembled WGS sequence"/>
</dbReference>
<dbReference type="OrthoDB" id="10451575at2759"/>
<dbReference type="GeneID" id="9463200"/>
<accession>D0N438</accession>
<organism evidence="1 2">
    <name type="scientific">Phytophthora infestans (strain T30-4)</name>
    <name type="common">Potato late blight agent</name>
    <dbReference type="NCBI Taxonomy" id="403677"/>
    <lineage>
        <taxon>Eukaryota</taxon>
        <taxon>Sar</taxon>
        <taxon>Stramenopiles</taxon>
        <taxon>Oomycota</taxon>
        <taxon>Peronosporomycetes</taxon>
        <taxon>Peronosporales</taxon>
        <taxon>Peronosporaceae</taxon>
        <taxon>Phytophthora</taxon>
    </lineage>
</organism>
<sequence>MSRKPATTTATGDIAGSTMMILLVKIQPVDVYASARVESQRRYSSQPQERRVRTLGMLCCAFRFSCRALNTKNEGRTKKADRLGGLHVVLRRSTSSRTELNAKNYMYEA</sequence>
<dbReference type="HOGENOM" id="CLU_2189114_0_0_1"/>
<reference evidence="2" key="1">
    <citation type="journal article" date="2009" name="Nature">
        <title>Genome sequence and analysis of the Irish potato famine pathogen Phytophthora infestans.</title>
        <authorList>
            <consortium name="The Broad Institute Genome Sequencing Platform"/>
            <person name="Haas B.J."/>
            <person name="Kamoun S."/>
            <person name="Zody M.C."/>
            <person name="Jiang R.H."/>
            <person name="Handsaker R.E."/>
            <person name="Cano L.M."/>
            <person name="Grabherr M."/>
            <person name="Kodira C.D."/>
            <person name="Raffaele S."/>
            <person name="Torto-Alalibo T."/>
            <person name="Bozkurt T.O."/>
            <person name="Ah-Fong A.M."/>
            <person name="Alvarado L."/>
            <person name="Anderson V.L."/>
            <person name="Armstrong M.R."/>
            <person name="Avrova A."/>
            <person name="Baxter L."/>
            <person name="Beynon J."/>
            <person name="Boevink P.C."/>
            <person name="Bollmann S.R."/>
            <person name="Bos J.I."/>
            <person name="Bulone V."/>
            <person name="Cai G."/>
            <person name="Cakir C."/>
            <person name="Carrington J.C."/>
            <person name="Chawner M."/>
            <person name="Conti L."/>
            <person name="Costanzo S."/>
            <person name="Ewan R."/>
            <person name="Fahlgren N."/>
            <person name="Fischbach M.A."/>
            <person name="Fugelstad J."/>
            <person name="Gilroy E.M."/>
            <person name="Gnerre S."/>
            <person name="Green P.J."/>
            <person name="Grenville-Briggs L.J."/>
            <person name="Griffith J."/>
            <person name="Grunwald N.J."/>
            <person name="Horn K."/>
            <person name="Horner N.R."/>
            <person name="Hu C.H."/>
            <person name="Huitema E."/>
            <person name="Jeong D.H."/>
            <person name="Jones A.M."/>
            <person name="Jones J.D."/>
            <person name="Jones R.W."/>
            <person name="Karlsson E.K."/>
            <person name="Kunjeti S.G."/>
            <person name="Lamour K."/>
            <person name="Liu Z."/>
            <person name="Ma L."/>
            <person name="Maclean D."/>
            <person name="Chibucos M.C."/>
            <person name="McDonald H."/>
            <person name="McWalters J."/>
            <person name="Meijer H.J."/>
            <person name="Morgan W."/>
            <person name="Morris P.F."/>
            <person name="Munro C.A."/>
            <person name="O'Neill K."/>
            <person name="Ospina-Giraldo M."/>
            <person name="Pinzon A."/>
            <person name="Pritchard L."/>
            <person name="Ramsahoye B."/>
            <person name="Ren Q."/>
            <person name="Restrepo S."/>
            <person name="Roy S."/>
            <person name="Sadanandom A."/>
            <person name="Savidor A."/>
            <person name="Schornack S."/>
            <person name="Schwartz D.C."/>
            <person name="Schumann U.D."/>
            <person name="Schwessinger B."/>
            <person name="Seyer L."/>
            <person name="Sharpe T."/>
            <person name="Silvar C."/>
            <person name="Song J."/>
            <person name="Studholme D.J."/>
            <person name="Sykes S."/>
            <person name="Thines M."/>
            <person name="van de Vondervoort P.J."/>
            <person name="Phuntumart V."/>
            <person name="Wawra S."/>
            <person name="Weide R."/>
            <person name="Win J."/>
            <person name="Young C."/>
            <person name="Zhou S."/>
            <person name="Fry W."/>
            <person name="Meyers B.C."/>
            <person name="van West P."/>
            <person name="Ristaino J."/>
            <person name="Govers F."/>
            <person name="Birch P.R."/>
            <person name="Whisson S.C."/>
            <person name="Judelson H.S."/>
            <person name="Nusbaum C."/>
        </authorList>
    </citation>
    <scope>NUCLEOTIDE SEQUENCE [LARGE SCALE GENOMIC DNA]</scope>
    <source>
        <strain evidence="2">T30-4</strain>
    </source>
</reference>
<gene>
    <name evidence="1" type="ORF">PITG_05330</name>
</gene>
<keyword evidence="2" id="KW-1185">Reference proteome</keyword>
<evidence type="ECO:0000313" key="2">
    <source>
        <dbReference type="Proteomes" id="UP000006643"/>
    </source>
</evidence>
<dbReference type="EMBL" id="DS028124">
    <property type="protein sequence ID" value="EEY69142.1"/>
    <property type="molecule type" value="Genomic_DNA"/>
</dbReference>
<evidence type="ECO:0000313" key="1">
    <source>
        <dbReference type="EMBL" id="EEY69142.1"/>
    </source>
</evidence>
<protein>
    <submittedName>
        <fullName evidence="1">Uncharacterized protein</fullName>
    </submittedName>
</protein>
<dbReference type="AlphaFoldDB" id="D0N438"/>
<dbReference type="RefSeq" id="XP_002998996.1">
    <property type="nucleotide sequence ID" value="XM_002998950.1"/>
</dbReference>
<dbReference type="KEGG" id="pif:PITG_05330"/>